<reference evidence="3" key="1">
    <citation type="submission" date="2016-10" db="EMBL/GenBank/DDBJ databases">
        <authorList>
            <person name="Varghese N."/>
            <person name="Submissions S."/>
        </authorList>
    </citation>
    <scope>NUCLEOTIDE SEQUENCE [LARGE SCALE GENOMIC DNA]</scope>
    <source>
        <strain evidence="3">DSM 173</strain>
    </source>
</reference>
<feature type="domain" description="MvaI/BcnI restriction endonuclease" evidence="1">
    <location>
        <begin position="10"/>
        <end position="251"/>
    </location>
</feature>
<dbReference type="InterPro" id="IPR043005">
    <property type="entry name" value="MvaI_BcnI_rec"/>
</dbReference>
<dbReference type="InterPro" id="IPR043004">
    <property type="entry name" value="MvaI_BcnI_cat"/>
</dbReference>
<gene>
    <name evidence="2" type="ORF">SAMN05421644_10837</name>
</gene>
<name>A0A1H3D9W9_ALLWA</name>
<dbReference type="CDD" id="cd22339">
    <property type="entry name" value="NciI-like"/>
    <property type="match status" value="1"/>
</dbReference>
<protein>
    <submittedName>
        <fullName evidence="2">MvaI/BcnI restriction endonuclease family protein</fullName>
    </submittedName>
</protein>
<keyword evidence="3" id="KW-1185">Reference proteome</keyword>
<dbReference type="Pfam" id="PF15515">
    <property type="entry name" value="MvaI_BcnI"/>
    <property type="match status" value="1"/>
</dbReference>
<proteinExistence type="predicted"/>
<evidence type="ECO:0000259" key="1">
    <source>
        <dbReference type="Pfam" id="PF15515"/>
    </source>
</evidence>
<dbReference type="InterPro" id="IPR029127">
    <property type="entry name" value="MvaI_BcnI"/>
</dbReference>
<keyword evidence="2" id="KW-0540">Nuclease</keyword>
<dbReference type="RefSeq" id="WP_091332488.1">
    <property type="nucleotide sequence ID" value="NZ_FNOW01000008.1"/>
</dbReference>
<dbReference type="GO" id="GO:0004519">
    <property type="term" value="F:endonuclease activity"/>
    <property type="evidence" value="ECO:0007669"/>
    <property type="project" value="UniProtKB-KW"/>
</dbReference>
<sequence length="257" mass="30002">MKTYTKETLIEALVNIRDRGWIETQRKNNDGGVGNTLEDLLGIEENNLPIPNAAEWELKAQKKDTTSLITLFHMEPSPRAYKFVPLILLPEFGWAHQAAGQRYEKSEKSFRQTINAANYSNRGFIIKVDRNERKILVDFDCRHIESDAHSEWIKLVSQKILSPKPYWGFDDLYHKAGTKLHNCFFVLAESKIINGLLHFHYQDIYMLKKFDLEKFIDAIDKGRIYVDFDARTGHNHGTKFRLKRDALISLYEEVKKI</sequence>
<keyword evidence="2" id="KW-0378">Hydrolase</keyword>
<dbReference type="Gene3D" id="3.40.210.20">
    <property type="entry name" value="MvaI/BcnI restriction endonuclease, catalytic domain"/>
    <property type="match status" value="1"/>
</dbReference>
<dbReference type="AlphaFoldDB" id="A0A1H3D9W9"/>
<dbReference type="STRING" id="61595.SAMN05421644_10837"/>
<evidence type="ECO:0000313" key="3">
    <source>
        <dbReference type="Proteomes" id="UP000198672"/>
    </source>
</evidence>
<dbReference type="Proteomes" id="UP000198672">
    <property type="component" value="Unassembled WGS sequence"/>
</dbReference>
<dbReference type="EMBL" id="FNOW01000008">
    <property type="protein sequence ID" value="SDX63146.1"/>
    <property type="molecule type" value="Genomic_DNA"/>
</dbReference>
<evidence type="ECO:0000313" key="2">
    <source>
        <dbReference type="EMBL" id="SDX63146.1"/>
    </source>
</evidence>
<dbReference type="OrthoDB" id="9204522at2"/>
<dbReference type="Gene3D" id="3.30.70.3570">
    <property type="entry name" value="MvaI/BcnI restriction endonuclease, recognition domain"/>
    <property type="match status" value="1"/>
</dbReference>
<organism evidence="2 3">
    <name type="scientific">Allochromatium warmingii</name>
    <name type="common">Chromatium warmingii</name>
    <dbReference type="NCBI Taxonomy" id="61595"/>
    <lineage>
        <taxon>Bacteria</taxon>
        <taxon>Pseudomonadati</taxon>
        <taxon>Pseudomonadota</taxon>
        <taxon>Gammaproteobacteria</taxon>
        <taxon>Chromatiales</taxon>
        <taxon>Chromatiaceae</taxon>
        <taxon>Allochromatium</taxon>
    </lineage>
</organism>
<accession>A0A1H3D9W9</accession>
<keyword evidence="2" id="KW-0255">Endonuclease</keyword>